<dbReference type="EC" id="2.3.1.-" evidence="2"/>
<dbReference type="PANTHER" id="PTHR43792:SF1">
    <property type="entry name" value="N-ACETYLTRANSFERASE DOMAIN-CONTAINING PROTEIN"/>
    <property type="match status" value="1"/>
</dbReference>
<feature type="domain" description="N-acetyltransferase" evidence="1">
    <location>
        <begin position="8"/>
        <end position="168"/>
    </location>
</feature>
<keyword evidence="3" id="KW-1185">Reference proteome</keyword>
<dbReference type="EMBL" id="JAAEJV010000093">
    <property type="protein sequence ID" value="MBF5060208.1"/>
    <property type="molecule type" value="Genomic_DNA"/>
</dbReference>
<dbReference type="InterPro" id="IPR051531">
    <property type="entry name" value="N-acetyltransferase"/>
</dbReference>
<evidence type="ECO:0000313" key="2">
    <source>
        <dbReference type="EMBL" id="MBF5060208.1"/>
    </source>
</evidence>
<evidence type="ECO:0000313" key="3">
    <source>
        <dbReference type="Proteomes" id="UP001194714"/>
    </source>
</evidence>
<accession>A0ABS0B1E0</accession>
<dbReference type="SUPFAM" id="SSF55729">
    <property type="entry name" value="Acyl-CoA N-acyltransferases (Nat)"/>
    <property type="match status" value="1"/>
</dbReference>
<dbReference type="Gene3D" id="3.40.630.30">
    <property type="match status" value="1"/>
</dbReference>
<evidence type="ECO:0000259" key="1">
    <source>
        <dbReference type="PROSITE" id="PS51186"/>
    </source>
</evidence>
<dbReference type="PROSITE" id="PS51186">
    <property type="entry name" value="GNAT"/>
    <property type="match status" value="1"/>
</dbReference>
<reference evidence="2 3" key="1">
    <citation type="submission" date="2020-01" db="EMBL/GenBank/DDBJ databases">
        <title>Draft genome sequence of Cand. Neptunochlamydia vexilliferae K9.</title>
        <authorList>
            <person name="Schulz F."/>
            <person name="Koestlbacher S."/>
            <person name="Wascher F."/>
            <person name="Pizzetti I."/>
            <person name="Horn M."/>
        </authorList>
    </citation>
    <scope>NUCLEOTIDE SEQUENCE [LARGE SCALE GENOMIC DNA]</scope>
    <source>
        <strain evidence="2 3">K9</strain>
    </source>
</reference>
<keyword evidence="2" id="KW-0808">Transferase</keyword>
<name>A0ABS0B1E0_9BACT</name>
<gene>
    <name evidence="2" type="ORF">NEPTK9_001739</name>
</gene>
<proteinExistence type="predicted"/>
<keyword evidence="2" id="KW-0012">Acyltransferase</keyword>
<dbReference type="PANTHER" id="PTHR43792">
    <property type="entry name" value="GNAT FAMILY, PUTATIVE (AFU_ORTHOLOGUE AFUA_3G00765)-RELATED-RELATED"/>
    <property type="match status" value="1"/>
</dbReference>
<dbReference type="RefSeq" id="WP_194848525.1">
    <property type="nucleotide sequence ID" value="NZ_JAAEJV010000093.1"/>
</dbReference>
<dbReference type="GO" id="GO:0016746">
    <property type="term" value="F:acyltransferase activity"/>
    <property type="evidence" value="ECO:0007669"/>
    <property type="project" value="UniProtKB-KW"/>
</dbReference>
<dbReference type="Pfam" id="PF13302">
    <property type="entry name" value="Acetyltransf_3"/>
    <property type="match status" value="1"/>
</dbReference>
<protein>
    <submittedName>
        <fullName evidence="2">Acetyltransferase</fullName>
        <ecNumber evidence="2">2.3.1.-</ecNumber>
    </submittedName>
</protein>
<dbReference type="InterPro" id="IPR000182">
    <property type="entry name" value="GNAT_dom"/>
</dbReference>
<organism evidence="2 3">
    <name type="scientific">Candidatus Neptunichlamydia vexilliferae</name>
    <dbReference type="NCBI Taxonomy" id="1651774"/>
    <lineage>
        <taxon>Bacteria</taxon>
        <taxon>Pseudomonadati</taxon>
        <taxon>Chlamydiota</taxon>
        <taxon>Chlamydiia</taxon>
        <taxon>Parachlamydiales</taxon>
        <taxon>Simkaniaceae</taxon>
        <taxon>Candidatus Neptunichlamydia</taxon>
    </lineage>
</organism>
<dbReference type="Proteomes" id="UP001194714">
    <property type="component" value="Unassembled WGS sequence"/>
</dbReference>
<dbReference type="InterPro" id="IPR016181">
    <property type="entry name" value="Acyl_CoA_acyltransferase"/>
</dbReference>
<sequence>MILETKRLIIRDFSEEDLDALAPILGDPQVMEYSMTGPLSREDTSTCLQKRIFQHYQEHGYGLWALISKETSQLIGFAGPIHQEVDGEKCVEIGYRLAPSEWGEGLATKAVIAIRDYAIKELKLDKLIAIIEPTNIRSTRVAEKAGFKLAKQTIFHGFNVGIYTYGKT</sequence>
<comment type="caution">
    <text evidence="2">The sequence shown here is derived from an EMBL/GenBank/DDBJ whole genome shotgun (WGS) entry which is preliminary data.</text>
</comment>